<dbReference type="Proteomes" id="UP000887127">
    <property type="component" value="Unassembled WGS sequence"/>
</dbReference>
<dbReference type="InterPro" id="IPR052550">
    <property type="entry name" value="Pyrimidine_5'-ntase_YjjG"/>
</dbReference>
<name>A0AAV3WSZ7_9LACT</name>
<dbReference type="AlphaFoldDB" id="A0AAV3WSZ7"/>
<dbReference type="PANTHER" id="PTHR47478">
    <property type="match status" value="1"/>
</dbReference>
<organism evidence="1 2">
    <name type="scientific">Marinilactibacillus psychrotolerans</name>
    <dbReference type="NCBI Taxonomy" id="191770"/>
    <lineage>
        <taxon>Bacteria</taxon>
        <taxon>Bacillati</taxon>
        <taxon>Bacillota</taxon>
        <taxon>Bacilli</taxon>
        <taxon>Lactobacillales</taxon>
        <taxon>Carnobacteriaceae</taxon>
        <taxon>Marinilactibacillus</taxon>
    </lineage>
</organism>
<comment type="caution">
    <text evidence="1">The sequence shown here is derived from an EMBL/GenBank/DDBJ whole genome shotgun (WGS) entry which is preliminary data.</text>
</comment>
<dbReference type="Gene3D" id="1.10.150.240">
    <property type="entry name" value="Putative phosphatase, domain 2"/>
    <property type="match status" value="1"/>
</dbReference>
<dbReference type="RefSeq" id="WP_091763007.1">
    <property type="nucleotide sequence ID" value="NZ_BJVX01000005.1"/>
</dbReference>
<dbReference type="InterPro" id="IPR036412">
    <property type="entry name" value="HAD-like_sf"/>
</dbReference>
<dbReference type="SFLD" id="SFLDS00003">
    <property type="entry name" value="Haloacid_Dehalogenase"/>
    <property type="match status" value="1"/>
</dbReference>
<dbReference type="GeneID" id="96910911"/>
<dbReference type="PANTHER" id="PTHR47478:SF1">
    <property type="entry name" value="PYRIMIDINE 5'-NUCLEOTIDASE YJJG"/>
    <property type="match status" value="1"/>
</dbReference>
<dbReference type="InterPro" id="IPR041492">
    <property type="entry name" value="HAD_2"/>
</dbReference>
<proteinExistence type="predicted"/>
<dbReference type="EMBL" id="BKBI01000004">
    <property type="protein sequence ID" value="GEQ35087.1"/>
    <property type="molecule type" value="Genomic_DNA"/>
</dbReference>
<dbReference type="SUPFAM" id="SSF56784">
    <property type="entry name" value="HAD-like"/>
    <property type="match status" value="1"/>
</dbReference>
<dbReference type="Pfam" id="PF13419">
    <property type="entry name" value="HAD_2"/>
    <property type="match status" value="1"/>
</dbReference>
<protein>
    <submittedName>
        <fullName evidence="1">HAD family hydrolase</fullName>
    </submittedName>
</protein>
<dbReference type="GO" id="GO:0008253">
    <property type="term" value="F:5'-nucleotidase activity"/>
    <property type="evidence" value="ECO:0007669"/>
    <property type="project" value="InterPro"/>
</dbReference>
<dbReference type="InterPro" id="IPR023198">
    <property type="entry name" value="PGP-like_dom2"/>
</dbReference>
<dbReference type="InterPro" id="IPR011951">
    <property type="entry name" value="HAD-SF_hydro_IA_YjjG/PynA"/>
</dbReference>
<dbReference type="InterPro" id="IPR023214">
    <property type="entry name" value="HAD_sf"/>
</dbReference>
<dbReference type="NCBIfam" id="TIGR02254">
    <property type="entry name" value="YjjG_YfnB"/>
    <property type="match status" value="1"/>
</dbReference>
<keyword evidence="1" id="KW-0378">Hydrolase</keyword>
<dbReference type="SFLD" id="SFLDG01129">
    <property type="entry name" value="C1.5:_HAD__Beta-PGM__Phosphata"/>
    <property type="match status" value="1"/>
</dbReference>
<evidence type="ECO:0000313" key="2">
    <source>
        <dbReference type="Proteomes" id="UP000887127"/>
    </source>
</evidence>
<evidence type="ECO:0000313" key="1">
    <source>
        <dbReference type="EMBL" id="GEQ35087.1"/>
    </source>
</evidence>
<reference evidence="1" key="1">
    <citation type="submission" date="2019-08" db="EMBL/GenBank/DDBJ databases">
        <title>Marinilactibacillus psychrotolerans M13-2T whole genome sequencing project.</title>
        <authorList>
            <person name="Ishikawa M."/>
            <person name="Suzuki T."/>
            <person name="Matsutani M."/>
        </authorList>
    </citation>
    <scope>NUCLEOTIDE SEQUENCE</scope>
    <source>
        <strain evidence="1">M13-2T</strain>
    </source>
</reference>
<accession>A0AAV3WSZ7</accession>
<gene>
    <name evidence="1" type="ORF">M132T_05950</name>
</gene>
<dbReference type="InterPro" id="IPR006439">
    <property type="entry name" value="HAD-SF_hydro_IA"/>
</dbReference>
<sequence length="240" mass="27931">MSYKNYLIFDLDDTILDFKKGEQEGLNKIFKKHMVPEVRFDQWLPIFQRVNGRIWSRIEEGASAKELLETRFSKTYQEFGIEKDGRLLESEYRSYLDQNFFVLKGAKEMLEQLKKQNFQVVAGTNGKSSTQRSRLKGTGLEPFFEDVVISEEIGYAKPHQKFFEILMDRNKGMKTQNTLMIGDSLRSDIQGAINSGIRNIWFNPFKNENATEIIPDFEVATFEELQQIIELNSGIKQNSK</sequence>
<dbReference type="NCBIfam" id="TIGR01549">
    <property type="entry name" value="HAD-SF-IA-v1"/>
    <property type="match status" value="1"/>
</dbReference>
<dbReference type="Gene3D" id="3.40.50.1000">
    <property type="entry name" value="HAD superfamily/HAD-like"/>
    <property type="match status" value="1"/>
</dbReference>